<organism evidence="1 2">
    <name type="scientific">Nostoc piscinale CENA21</name>
    <dbReference type="NCBI Taxonomy" id="224013"/>
    <lineage>
        <taxon>Bacteria</taxon>
        <taxon>Bacillati</taxon>
        <taxon>Cyanobacteriota</taxon>
        <taxon>Cyanophyceae</taxon>
        <taxon>Nostocales</taxon>
        <taxon>Nostocaceae</taxon>
        <taxon>Nostoc</taxon>
    </lineage>
</organism>
<dbReference type="PATRIC" id="fig|224013.5.peg.1443"/>
<reference evidence="1 2" key="2">
    <citation type="journal article" date="2016" name="Genome Announc.">
        <title>Draft Genome Sequence of the N2-Fixing Cyanobacterium Nostoc piscinale CENA21, Isolated from the Brazilian Amazon Floodplain.</title>
        <authorList>
            <person name="Leao T."/>
            <person name="Guimaraes P.I."/>
            <person name="de Melo A.G."/>
            <person name="Ramos R.T."/>
            <person name="Leao P.N."/>
            <person name="Silva A."/>
            <person name="Fiore M.F."/>
            <person name="Schneider M.P."/>
        </authorList>
    </citation>
    <scope>NUCLEOTIDE SEQUENCE [LARGE SCALE GENOMIC DNA]</scope>
    <source>
        <strain evidence="1 2">CENA21</strain>
    </source>
</reference>
<dbReference type="Gene3D" id="1.10.10.1150">
    <property type="entry name" value="Coenzyme PQQ synthesis protein D (PqqD)"/>
    <property type="match status" value="1"/>
</dbReference>
<evidence type="ECO:0000313" key="2">
    <source>
        <dbReference type="Proteomes" id="UP000062645"/>
    </source>
</evidence>
<dbReference type="EMBL" id="CP012036">
    <property type="protein sequence ID" value="ALF52492.1"/>
    <property type="molecule type" value="Genomic_DNA"/>
</dbReference>
<sequence>MKMPTKLSSSESLSVVASREQICSDLQGEVVILDIKSGAYYGLNQVGASIWNFIQSPKTVQEIEDAILAEYQVDAEVCKRDISALLEDLAAKGLIEINNEASA</sequence>
<dbReference type="NCBIfam" id="NF033536">
    <property type="entry name" value="lasso_PqqD_Bac"/>
    <property type="match status" value="1"/>
</dbReference>
<dbReference type="OrthoDB" id="1495225at2"/>
<protein>
    <submittedName>
        <fullName evidence="1">Thymidylate synthase</fullName>
    </submittedName>
</protein>
<dbReference type="AlphaFoldDB" id="A0A0M5MKL5"/>
<accession>A0A0M5MKL5</accession>
<name>A0A0M5MKL5_9NOSO</name>
<proteinExistence type="predicted"/>
<reference evidence="2" key="1">
    <citation type="submission" date="2015-07" db="EMBL/GenBank/DDBJ databases">
        <title>Genome Of Nitrogen-Fixing Cyanobacterium Nostoc piscinale CENA21 From Solimoes/Amazon River Floodplain Sediments And Comparative Genomics To Uncover Biosynthetic Natural Products Potential.</title>
        <authorList>
            <person name="Leao T.F."/>
            <person name="Leao P.N."/>
            <person name="Guimaraes P.I."/>
            <person name="de Melo A.G.C."/>
            <person name="Ramos R.T.J."/>
            <person name="Silva A."/>
            <person name="Fiore M.F."/>
            <person name="Schneider M.P.C."/>
        </authorList>
    </citation>
    <scope>NUCLEOTIDE SEQUENCE [LARGE SCALE GENOMIC DNA]</scope>
    <source>
        <strain evidence="2">CENA21</strain>
    </source>
</reference>
<gene>
    <name evidence="1" type="ORF">ACX27_05950</name>
</gene>
<dbReference type="STRING" id="224013.ACX27_05950"/>
<dbReference type="InterPro" id="IPR041881">
    <property type="entry name" value="PqqD_sf"/>
</dbReference>
<keyword evidence="2" id="KW-1185">Reference proteome</keyword>
<dbReference type="KEGG" id="npz:ACX27_05950"/>
<dbReference type="Proteomes" id="UP000062645">
    <property type="component" value="Chromosome"/>
</dbReference>
<dbReference type="Pfam" id="PF05402">
    <property type="entry name" value="PqqD"/>
    <property type="match status" value="1"/>
</dbReference>
<dbReference type="InterPro" id="IPR008792">
    <property type="entry name" value="PQQD"/>
</dbReference>
<evidence type="ECO:0000313" key="1">
    <source>
        <dbReference type="EMBL" id="ALF52492.1"/>
    </source>
</evidence>